<dbReference type="InterPro" id="IPR041205">
    <property type="entry name" value="ScsC_N"/>
</dbReference>
<keyword evidence="2" id="KW-0560">Oxidoreductase</keyword>
<keyword evidence="3" id="KW-1015">Disulfide bond</keyword>
<evidence type="ECO:0000256" key="2">
    <source>
        <dbReference type="ARBA" id="ARBA00023002"/>
    </source>
</evidence>
<sequence>MIRRTSALAGAALGLSLVAQQALAFDITDMSDAEREAFRSEVRAYLMENPEVILEAVDALEQRQMAQQAEADNDLVANNAEAIFEDGYSWVGGNPDGDITVVEFMDYRCGYCRRAKEEVEELVESDGNIRFVLKEFPILGEASTLASRFAIATRRVAGDEAYKSVHDALMTLSGDPTEPVLTRMANTLGLDADAIMTEMNSPDIDEEIAEVRALAQTLQINGTPTFVMGDELVRGYVTLDQMRQIVADEREAG</sequence>
<dbReference type="STRING" id="1379903.ATO8_02055"/>
<evidence type="ECO:0000256" key="4">
    <source>
        <dbReference type="ARBA" id="ARBA00023284"/>
    </source>
</evidence>
<proteinExistence type="predicted"/>
<name>W4HPF8_9RHOB</name>
<dbReference type="RefSeq" id="WP_043841579.1">
    <property type="nucleotide sequence ID" value="NZ_AQQW01000001.1"/>
</dbReference>
<keyword evidence="8" id="KW-1185">Reference proteome</keyword>
<dbReference type="Gene3D" id="3.40.30.10">
    <property type="entry name" value="Glutaredoxin"/>
    <property type="match status" value="1"/>
</dbReference>
<dbReference type="CDD" id="cd03023">
    <property type="entry name" value="DsbA_Com1_like"/>
    <property type="match status" value="1"/>
</dbReference>
<comment type="caution">
    <text evidence="7">The sequence shown here is derived from an EMBL/GenBank/DDBJ whole genome shotgun (WGS) entry which is preliminary data.</text>
</comment>
<dbReference type="InterPro" id="IPR001853">
    <property type="entry name" value="DSBA-like_thioredoxin_dom"/>
</dbReference>
<evidence type="ECO:0000313" key="7">
    <source>
        <dbReference type="EMBL" id="ETW14652.1"/>
    </source>
</evidence>
<dbReference type="PROSITE" id="PS51352">
    <property type="entry name" value="THIOREDOXIN_2"/>
    <property type="match status" value="1"/>
</dbReference>
<dbReference type="AlphaFoldDB" id="W4HPF8"/>
<feature type="signal peptide" evidence="5">
    <location>
        <begin position="1"/>
        <end position="24"/>
    </location>
</feature>
<feature type="chain" id="PRO_5004843262" description="Thioredoxin domain-containing protein" evidence="5">
    <location>
        <begin position="25"/>
        <end position="253"/>
    </location>
</feature>
<keyword evidence="4" id="KW-0676">Redox-active center</keyword>
<dbReference type="EMBL" id="AQQW01000001">
    <property type="protein sequence ID" value="ETW14652.1"/>
    <property type="molecule type" value="Genomic_DNA"/>
</dbReference>
<dbReference type="eggNOG" id="COG1651">
    <property type="taxonomic scope" value="Bacteria"/>
</dbReference>
<evidence type="ECO:0000313" key="8">
    <source>
        <dbReference type="Proteomes" id="UP000019063"/>
    </source>
</evidence>
<dbReference type="Pfam" id="PF01323">
    <property type="entry name" value="DSBA"/>
    <property type="match status" value="1"/>
</dbReference>
<evidence type="ECO:0000256" key="3">
    <source>
        <dbReference type="ARBA" id="ARBA00023157"/>
    </source>
</evidence>
<dbReference type="PANTHER" id="PTHR13887:SF14">
    <property type="entry name" value="DISULFIDE BOND FORMATION PROTEIN D"/>
    <property type="match status" value="1"/>
</dbReference>
<evidence type="ECO:0000256" key="1">
    <source>
        <dbReference type="ARBA" id="ARBA00022729"/>
    </source>
</evidence>
<feature type="domain" description="Thioredoxin" evidence="6">
    <location>
        <begin position="16"/>
        <end position="251"/>
    </location>
</feature>
<reference evidence="7 8" key="1">
    <citation type="journal article" date="2014" name="Antonie Van Leeuwenhoek">
        <title>Roseivivax atlanticus sp. nov., isolated from surface seawater of the Atlantic Ocean.</title>
        <authorList>
            <person name="Li G."/>
            <person name="Lai Q."/>
            <person name="Liu X."/>
            <person name="Sun F."/>
            <person name="Shao Z."/>
        </authorList>
    </citation>
    <scope>NUCLEOTIDE SEQUENCE [LARGE SCALE GENOMIC DNA]</scope>
    <source>
        <strain evidence="7 8">22II-s10s</strain>
    </source>
</reference>
<dbReference type="GO" id="GO:0016491">
    <property type="term" value="F:oxidoreductase activity"/>
    <property type="evidence" value="ECO:0007669"/>
    <property type="project" value="UniProtKB-KW"/>
</dbReference>
<dbReference type="InterPro" id="IPR036249">
    <property type="entry name" value="Thioredoxin-like_sf"/>
</dbReference>
<dbReference type="Pfam" id="PF18312">
    <property type="entry name" value="ScsC_N"/>
    <property type="match status" value="1"/>
</dbReference>
<evidence type="ECO:0000259" key="6">
    <source>
        <dbReference type="PROSITE" id="PS51352"/>
    </source>
</evidence>
<dbReference type="Proteomes" id="UP000019063">
    <property type="component" value="Unassembled WGS sequence"/>
</dbReference>
<organism evidence="7 8">
    <name type="scientific">Roseivivax marinus</name>
    <dbReference type="NCBI Taxonomy" id="1379903"/>
    <lineage>
        <taxon>Bacteria</taxon>
        <taxon>Pseudomonadati</taxon>
        <taxon>Pseudomonadota</taxon>
        <taxon>Alphaproteobacteria</taxon>
        <taxon>Rhodobacterales</taxon>
        <taxon>Roseobacteraceae</taxon>
        <taxon>Roseivivax</taxon>
    </lineage>
</organism>
<dbReference type="InterPro" id="IPR013766">
    <property type="entry name" value="Thioredoxin_domain"/>
</dbReference>
<dbReference type="PANTHER" id="PTHR13887">
    <property type="entry name" value="GLUTATHIONE S-TRANSFERASE KAPPA"/>
    <property type="match status" value="1"/>
</dbReference>
<dbReference type="SUPFAM" id="SSF52833">
    <property type="entry name" value="Thioredoxin-like"/>
    <property type="match status" value="1"/>
</dbReference>
<protein>
    <recommendedName>
        <fullName evidence="6">Thioredoxin domain-containing protein</fullName>
    </recommendedName>
</protein>
<accession>W4HPF8</accession>
<gene>
    <name evidence="7" type="ORF">ATO8_02055</name>
</gene>
<evidence type="ECO:0000256" key="5">
    <source>
        <dbReference type="SAM" id="SignalP"/>
    </source>
</evidence>
<keyword evidence="1 5" id="KW-0732">Signal</keyword>
<dbReference type="PATRIC" id="fig|1317118.6.peg.424"/>